<comment type="caution">
    <text evidence="2">The sequence shown here is derived from an EMBL/GenBank/DDBJ whole genome shotgun (WGS) entry which is preliminary data.</text>
</comment>
<feature type="region of interest" description="Disordered" evidence="1">
    <location>
        <begin position="93"/>
        <end position="120"/>
    </location>
</feature>
<evidence type="ECO:0000313" key="2">
    <source>
        <dbReference type="EMBL" id="KAJ8959936.1"/>
    </source>
</evidence>
<evidence type="ECO:0000256" key="1">
    <source>
        <dbReference type="SAM" id="MobiDB-lite"/>
    </source>
</evidence>
<gene>
    <name evidence="2" type="ORF">NQ314_006139</name>
</gene>
<accession>A0AAV8Z8T0</accession>
<dbReference type="Proteomes" id="UP001162156">
    <property type="component" value="Unassembled WGS sequence"/>
</dbReference>
<name>A0AAV8Z8T0_9CUCU</name>
<organism evidence="2 3">
    <name type="scientific">Rhamnusium bicolor</name>
    <dbReference type="NCBI Taxonomy" id="1586634"/>
    <lineage>
        <taxon>Eukaryota</taxon>
        <taxon>Metazoa</taxon>
        <taxon>Ecdysozoa</taxon>
        <taxon>Arthropoda</taxon>
        <taxon>Hexapoda</taxon>
        <taxon>Insecta</taxon>
        <taxon>Pterygota</taxon>
        <taxon>Neoptera</taxon>
        <taxon>Endopterygota</taxon>
        <taxon>Coleoptera</taxon>
        <taxon>Polyphaga</taxon>
        <taxon>Cucujiformia</taxon>
        <taxon>Chrysomeloidea</taxon>
        <taxon>Cerambycidae</taxon>
        <taxon>Lepturinae</taxon>
        <taxon>Rhagiini</taxon>
        <taxon>Rhamnusium</taxon>
    </lineage>
</organism>
<dbReference type="AlphaFoldDB" id="A0AAV8Z8T0"/>
<keyword evidence="3" id="KW-1185">Reference proteome</keyword>
<sequence>MSTEQRIKEIKARRAQIKAALTRFTNFISDVMNVENIVEIKTRLGKIELFFNEFDTLQSELEFIDETELVTSTRNDLENQFYKVIAKAKGLIEEGSPPTPKNHSGYHPNWKMGGTGISEL</sequence>
<evidence type="ECO:0000313" key="3">
    <source>
        <dbReference type="Proteomes" id="UP001162156"/>
    </source>
</evidence>
<dbReference type="EMBL" id="JANEYF010001668">
    <property type="protein sequence ID" value="KAJ8959936.1"/>
    <property type="molecule type" value="Genomic_DNA"/>
</dbReference>
<protein>
    <submittedName>
        <fullName evidence="2">Uncharacterized protein</fullName>
    </submittedName>
</protein>
<proteinExistence type="predicted"/>
<reference evidence="2" key="1">
    <citation type="journal article" date="2023" name="Insect Mol. Biol.">
        <title>Genome sequencing provides insights into the evolution of gene families encoding plant cell wall-degrading enzymes in longhorned beetles.</title>
        <authorList>
            <person name="Shin N.R."/>
            <person name="Okamura Y."/>
            <person name="Kirsch R."/>
            <person name="Pauchet Y."/>
        </authorList>
    </citation>
    <scope>NUCLEOTIDE SEQUENCE</scope>
    <source>
        <strain evidence="2">RBIC_L_NR</strain>
    </source>
</reference>